<dbReference type="RefSeq" id="WP_290357369.1">
    <property type="nucleotide sequence ID" value="NZ_JAUHHC010000001.1"/>
</dbReference>
<reference evidence="1 2" key="1">
    <citation type="submission" date="2023-06" db="EMBL/GenBank/DDBJ databases">
        <title>Pelomonas sp. PFR6 16S ribosomal RNA gene Genome sequencing and assembly.</title>
        <authorList>
            <person name="Woo H."/>
        </authorList>
    </citation>
    <scope>NUCLEOTIDE SEQUENCE [LARGE SCALE GENOMIC DNA]</scope>
    <source>
        <strain evidence="1 2">PFR6</strain>
    </source>
</reference>
<dbReference type="GO" id="GO:0006508">
    <property type="term" value="P:proteolysis"/>
    <property type="evidence" value="ECO:0007669"/>
    <property type="project" value="UniProtKB-KW"/>
</dbReference>
<comment type="caution">
    <text evidence="1">The sequence shown here is derived from an EMBL/GenBank/DDBJ whole genome shotgun (WGS) entry which is preliminary data.</text>
</comment>
<gene>
    <name evidence="1" type="ORF">QWJ38_02035</name>
</gene>
<keyword evidence="1" id="KW-0378">Hydrolase</keyword>
<sequence length="337" mass="35766">MRNLQEATERICELKGGLVALDALLPAVIDTLSAAGLSRLTASFDAHAEVARTLMLNSEMSDVVLAAFEREVARNSALLRRSQLLASSVTAPPGLDPLLLTATRVSAFVDTTPLCRNTGFFFRRGAQLFLVSTRQALVGHHGTPPPDRIDIELPVGPKGDKCHTLSFPMQPSGSRGRCRGAADVDVAVMALDPAELPASAMPLAFDESHLDSLGEAVGLGDPVSTVSFPLGDSAHAQRIPLARRGAIASSFGLRFEDTASFLTEMPSHPASAGSAVVRRRTVDRTGKGLEGWQLIGIHSHDAAASQDGSSSALHRAWYADILMSLSDGCWRVSPQAR</sequence>
<dbReference type="Proteomes" id="UP001228044">
    <property type="component" value="Unassembled WGS sequence"/>
</dbReference>
<organism evidence="1 2">
    <name type="scientific">Roseateles violae</name>
    <dbReference type="NCBI Taxonomy" id="3058042"/>
    <lineage>
        <taxon>Bacteria</taxon>
        <taxon>Pseudomonadati</taxon>
        <taxon>Pseudomonadota</taxon>
        <taxon>Betaproteobacteria</taxon>
        <taxon>Burkholderiales</taxon>
        <taxon>Sphaerotilaceae</taxon>
        <taxon>Roseateles</taxon>
    </lineage>
</organism>
<evidence type="ECO:0000313" key="2">
    <source>
        <dbReference type="Proteomes" id="UP001228044"/>
    </source>
</evidence>
<name>A0ABT8DRX2_9BURK</name>
<proteinExistence type="predicted"/>
<accession>A0ABT8DRX2</accession>
<evidence type="ECO:0000313" key="1">
    <source>
        <dbReference type="EMBL" id="MDN3919049.1"/>
    </source>
</evidence>
<dbReference type="EMBL" id="JAUHHC010000001">
    <property type="protein sequence ID" value="MDN3919049.1"/>
    <property type="molecule type" value="Genomic_DNA"/>
</dbReference>
<protein>
    <submittedName>
        <fullName evidence="1">Serine protease</fullName>
    </submittedName>
</protein>
<dbReference type="GO" id="GO:0008233">
    <property type="term" value="F:peptidase activity"/>
    <property type="evidence" value="ECO:0007669"/>
    <property type="project" value="UniProtKB-KW"/>
</dbReference>
<keyword evidence="1" id="KW-0645">Protease</keyword>
<keyword evidence="2" id="KW-1185">Reference proteome</keyword>